<dbReference type="AlphaFoldDB" id="A0ABC9W1M1"/>
<organism evidence="1 2">
    <name type="scientific">Grus japonensis</name>
    <name type="common">Japanese crane</name>
    <name type="synonym">Red-crowned crane</name>
    <dbReference type="NCBI Taxonomy" id="30415"/>
    <lineage>
        <taxon>Eukaryota</taxon>
        <taxon>Metazoa</taxon>
        <taxon>Chordata</taxon>
        <taxon>Craniata</taxon>
        <taxon>Vertebrata</taxon>
        <taxon>Euteleostomi</taxon>
        <taxon>Archelosauria</taxon>
        <taxon>Archosauria</taxon>
        <taxon>Dinosauria</taxon>
        <taxon>Saurischia</taxon>
        <taxon>Theropoda</taxon>
        <taxon>Coelurosauria</taxon>
        <taxon>Aves</taxon>
        <taxon>Neognathae</taxon>
        <taxon>Neoaves</taxon>
        <taxon>Gruiformes</taxon>
        <taxon>Gruidae</taxon>
        <taxon>Grus</taxon>
    </lineage>
</organism>
<name>A0ABC9W1M1_GRUJA</name>
<protein>
    <submittedName>
        <fullName evidence="1">Mitochondrial enolase superfamily member 1</fullName>
    </submittedName>
</protein>
<comment type="caution">
    <text evidence="1">The sequence shown here is derived from an EMBL/GenBank/DDBJ whole genome shotgun (WGS) entry which is preliminary data.</text>
</comment>
<keyword evidence="2" id="KW-1185">Reference proteome</keyword>
<accession>A0ABC9W1M1</accession>
<dbReference type="EMBL" id="BAAFJT010000001">
    <property type="protein sequence ID" value="GAB0179504.1"/>
    <property type="molecule type" value="Genomic_DNA"/>
</dbReference>
<reference evidence="1 2" key="1">
    <citation type="submission" date="2024-06" db="EMBL/GenBank/DDBJ databases">
        <title>The draft genome of Grus japonensis, version 3.</title>
        <authorList>
            <person name="Nabeshima K."/>
            <person name="Suzuki S."/>
            <person name="Onuma M."/>
        </authorList>
    </citation>
    <scope>NUCLEOTIDE SEQUENCE [LARGE SCALE GENOMIC DNA]</scope>
    <source>
        <strain evidence="1 2">451A</strain>
    </source>
</reference>
<proteinExistence type="predicted"/>
<gene>
    <name evidence="1" type="ORF">GRJ2_000415700</name>
</gene>
<dbReference type="PANTHER" id="PTHR33395:SF22">
    <property type="entry name" value="REVERSE TRANSCRIPTASE DOMAIN-CONTAINING PROTEIN"/>
    <property type="match status" value="1"/>
</dbReference>
<evidence type="ECO:0000313" key="2">
    <source>
        <dbReference type="Proteomes" id="UP001623348"/>
    </source>
</evidence>
<dbReference type="Proteomes" id="UP001623348">
    <property type="component" value="Unassembled WGS sequence"/>
</dbReference>
<dbReference type="PANTHER" id="PTHR33395">
    <property type="entry name" value="TRANSCRIPTASE, PUTATIVE-RELATED-RELATED"/>
    <property type="match status" value="1"/>
</dbReference>
<evidence type="ECO:0000313" key="1">
    <source>
        <dbReference type="EMBL" id="GAB0179504.1"/>
    </source>
</evidence>
<sequence length="196" mass="22933">MPAGSKTDPPLAKAKPISASVITYLRREKEQLRRAFAAGERSEKMKAKAQMARHVKDNEKDFNKYVGDKRKTREYVGPLLNETGDLVTQHMEKAFFGSVFPSKMDLQEFQVLEIREKGWRKEYLPLVEEDQVREYLNNLDIHKFMDPDEMHPQVLMELEDVITRPLSMIFDQSWRLGELLKAYRKANVTPIFKKSK</sequence>